<dbReference type="PANTHER" id="PTHR41313">
    <property type="entry name" value="ADENINE-SPECIFIC METHYLTRANSFERASE"/>
    <property type="match status" value="1"/>
</dbReference>
<dbReference type="InterPro" id="IPR048375">
    <property type="entry name" value="YtxK-like_N"/>
</dbReference>
<evidence type="ECO:0000259" key="1">
    <source>
        <dbReference type="Pfam" id="PF02384"/>
    </source>
</evidence>
<dbReference type="RefSeq" id="WP_018394162.1">
    <property type="nucleotide sequence ID" value="NZ_LQWZ01000023.1"/>
</dbReference>
<dbReference type="GO" id="GO:0003677">
    <property type="term" value="F:DNA binding"/>
    <property type="evidence" value="ECO:0007669"/>
    <property type="project" value="InterPro"/>
</dbReference>
<organism evidence="3 4">
    <name type="scientific">Domibacillus aminovorans</name>
    <dbReference type="NCBI Taxonomy" id="29332"/>
    <lineage>
        <taxon>Bacteria</taxon>
        <taxon>Bacillati</taxon>
        <taxon>Bacillota</taxon>
        <taxon>Bacilli</taxon>
        <taxon>Bacillales</taxon>
        <taxon>Bacillaceae</taxon>
        <taxon>Domibacillus</taxon>
    </lineage>
</organism>
<evidence type="ECO:0000313" key="4">
    <source>
        <dbReference type="Proteomes" id="UP000077271"/>
    </source>
</evidence>
<dbReference type="AlphaFoldDB" id="A0A177KSA0"/>
<dbReference type="Pfam" id="PF02384">
    <property type="entry name" value="N6_Mtase"/>
    <property type="match status" value="1"/>
</dbReference>
<dbReference type="OrthoDB" id="9788159at2"/>
<accession>A0A177KSA0</accession>
<dbReference type="PIRSF" id="PIRSF026567">
    <property type="entry name" value="Adenine_mtase_bact_prd"/>
    <property type="match status" value="1"/>
</dbReference>
<name>A0A177KSA0_9BACI</name>
<dbReference type="PRINTS" id="PR00507">
    <property type="entry name" value="N12N6MTFRASE"/>
</dbReference>
<gene>
    <name evidence="3" type="ORF">AWH48_06060</name>
</gene>
<dbReference type="Proteomes" id="UP000077271">
    <property type="component" value="Unassembled WGS sequence"/>
</dbReference>
<dbReference type="Pfam" id="PF21106">
    <property type="entry name" value="YtxK_like"/>
    <property type="match status" value="1"/>
</dbReference>
<dbReference type="InterPro" id="IPR052933">
    <property type="entry name" value="DNA_Protect_Modify"/>
</dbReference>
<sequence length="332" mass="37436">MNQEVSIEQLFSVFDESAVLLGHALSITYLEALGETAENLFHGYVMQEELNDVDEKRLQKLYDNVNLERYSYSKELIRKSYQLSILKGMKEHVQPNHQMTPDSIGIFISYLMRKSNGSKRTFTLLDPAVGTGNLVMTVLNEFDEMVEAHGIDLDDVLLKLAYAGANLLQHPITLHNQDALEPLLIDPVDVVVCDLPIGYYPNDVRSAAYRLKADNGHSYAHHLFIEQSLNHIKPGGQLFFIIPNGLFESAEAKKLQSFLTEEAYIEGVIQLPESLFKNKQAAKSILMMRKKAPGVKKPKEVLLASMPSLTDKKAIANIMQKIDRWFSAQQKG</sequence>
<dbReference type="InterPro" id="IPR029063">
    <property type="entry name" value="SAM-dependent_MTases_sf"/>
</dbReference>
<dbReference type="Gene3D" id="1.10.150.470">
    <property type="match status" value="1"/>
</dbReference>
<feature type="domain" description="YtxK-like N-terminal helical" evidence="2">
    <location>
        <begin position="8"/>
        <end position="89"/>
    </location>
</feature>
<dbReference type="CDD" id="cd02440">
    <property type="entry name" value="AdoMet_MTases"/>
    <property type="match status" value="1"/>
</dbReference>
<evidence type="ECO:0000259" key="2">
    <source>
        <dbReference type="Pfam" id="PF21106"/>
    </source>
</evidence>
<dbReference type="InterPro" id="IPR016843">
    <property type="entry name" value="S-AdoMet-dep_Ade-MeTrfase_prd"/>
</dbReference>
<proteinExistence type="predicted"/>
<feature type="domain" description="DNA methylase adenine-specific" evidence="1">
    <location>
        <begin position="100"/>
        <end position="319"/>
    </location>
</feature>
<reference evidence="3 4" key="1">
    <citation type="submission" date="2016-01" db="EMBL/GenBank/DDBJ databases">
        <title>Investigation of taxonomic status of Bacillus aminovorans.</title>
        <authorList>
            <person name="Verma A."/>
            <person name="Pal Y."/>
            <person name="Krishnamurthi S."/>
        </authorList>
    </citation>
    <scope>NUCLEOTIDE SEQUENCE [LARGE SCALE GENOMIC DNA]</scope>
    <source>
        <strain evidence="3 4">DSM 4337</strain>
    </source>
</reference>
<evidence type="ECO:0000313" key="3">
    <source>
        <dbReference type="EMBL" id="OAH56230.1"/>
    </source>
</evidence>
<dbReference type="InterPro" id="IPR003356">
    <property type="entry name" value="DNA_methylase_A-5"/>
</dbReference>
<dbReference type="PANTHER" id="PTHR41313:SF1">
    <property type="entry name" value="DNA METHYLASE ADENINE-SPECIFIC DOMAIN-CONTAINING PROTEIN"/>
    <property type="match status" value="1"/>
</dbReference>
<dbReference type="EMBL" id="LQWZ01000023">
    <property type="protein sequence ID" value="OAH56230.1"/>
    <property type="molecule type" value="Genomic_DNA"/>
</dbReference>
<comment type="caution">
    <text evidence="3">The sequence shown here is derived from an EMBL/GenBank/DDBJ whole genome shotgun (WGS) entry which is preliminary data.</text>
</comment>
<dbReference type="GO" id="GO:0008170">
    <property type="term" value="F:N-methyltransferase activity"/>
    <property type="evidence" value="ECO:0007669"/>
    <property type="project" value="InterPro"/>
</dbReference>
<dbReference type="SUPFAM" id="SSF53335">
    <property type="entry name" value="S-adenosyl-L-methionine-dependent methyltransferases"/>
    <property type="match status" value="1"/>
</dbReference>
<protein>
    <submittedName>
        <fullName evidence="3">Uncharacterized protein</fullName>
    </submittedName>
</protein>
<dbReference type="Gene3D" id="3.40.50.150">
    <property type="entry name" value="Vaccinia Virus protein VP39"/>
    <property type="match status" value="1"/>
</dbReference>